<sequence>MQSEHLLGCANEEAQSIFDKPQYSNSIGFRLMHLTNDARFLNTLLQRLSKSEFIF</sequence>
<protein>
    <submittedName>
        <fullName evidence="1">Uncharacterized protein</fullName>
    </submittedName>
</protein>
<reference evidence="2" key="1">
    <citation type="submission" date="2014-09" db="EMBL/GenBank/DDBJ databases">
        <authorList>
            <person name="Gomez-Valero L."/>
        </authorList>
    </citation>
    <scope>NUCLEOTIDE SEQUENCE [LARGE SCALE GENOMIC DNA]</scope>
    <source>
        <strain evidence="2">ATCC33218</strain>
    </source>
</reference>
<dbReference type="HOGENOM" id="CLU_3030903_0_0_6"/>
<evidence type="ECO:0000313" key="2">
    <source>
        <dbReference type="Proteomes" id="UP000032414"/>
    </source>
</evidence>
<dbReference type="KEGG" id="tmc:LMI_1114"/>
<name>A0A098GD71_LEGMI</name>
<dbReference type="AlphaFoldDB" id="A0A098GD71"/>
<dbReference type="EMBL" id="LN614830">
    <property type="protein sequence ID" value="CEG60429.1"/>
    <property type="molecule type" value="Genomic_DNA"/>
</dbReference>
<accession>A0A098GD71</accession>
<gene>
    <name evidence="1" type="ORF">LMI_1114</name>
</gene>
<evidence type="ECO:0000313" key="1">
    <source>
        <dbReference type="EMBL" id="CEG60429.1"/>
    </source>
</evidence>
<proteinExistence type="predicted"/>
<organism evidence="1 2">
    <name type="scientific">Legionella micdadei</name>
    <name type="common">Tatlockia micdadei</name>
    <dbReference type="NCBI Taxonomy" id="451"/>
    <lineage>
        <taxon>Bacteria</taxon>
        <taxon>Pseudomonadati</taxon>
        <taxon>Pseudomonadota</taxon>
        <taxon>Gammaproteobacteria</taxon>
        <taxon>Legionellales</taxon>
        <taxon>Legionellaceae</taxon>
        <taxon>Legionella</taxon>
    </lineage>
</organism>
<dbReference type="Proteomes" id="UP000032414">
    <property type="component" value="Chromosome I"/>
</dbReference>